<sequence>MPPQPPQPPPTATTTRRESYTEALNTAIHRYNALLSTQPHKNKWTKIKSQPIPRSSRIHMYRRNGIPETETVYKVVLECLTQSDRPWTLSGWHSLFSNPDTRKLWDHMVDRVQVVENEDEENQWSPNVFVTRRIPNDKSEASNVMNTGQDHLFVEKTSRKKNRLLYISASTTQQHLMAYDIRMSPDDDPALDSRVTLFYQSSSTTRQDILESYVMSLITGPLSVLGLHGAPPFIIRRHPYNGIHGVNTAYYPDRHEWNLHYQVDTTQKQSSSSTSSSSSSKVNSIHIKQAVQQQHHHHHHHHQSASWDHQSSLQLASSLRHRKNSFMASSLLITPSYATSSMRPSQSPKLIPKSQQDHTLRSDVFSSSYTFGSHMHENIAENRAAAATAPDVMIELDHQTWATTGCIDMDVHVSLNQQPLDTKMVDQFAQFCIRCYRQRRRQNGTGYRYFVTLHHPAQFIRSIKQEGDAEKHIKVDVKLKPASTTTSAGKGFHQVYVNGKEWPFRLWEGRAWSSNHGDKVDDGGSDSELLDDTSSDDDADESSEDEEEEDQVTSSGESGIGGDRDHGVFAGDMEGFVSNRDVTSGSDQESQDIKQDSAIPPLSLDPMVTSEPVTESPIEHEEKEEEEEPALVSNEIDVPKSEPTQLVKMHTYFDSLLQRTGWHMLQSPEPANLFVSISKLDVSGHPVGAYLSESIWRDCSIWDVKAVINCIGARKIWDSTFEDASFVHQVSPTCSIWHYKTKGFWTVSARDYVAFAAAYMSPGRIDFCATSCISDSFGHVSLPKDQAGHVRARLDLWAWRLERYDNNTTTVRLINQANPQGWIPSYIPNSLSGHHPDIVMHAHQYFNKYGAPPDLVMLQHGSLVNIAFDQQRKSLRAEYVRSAEPVSASSSSSPSSSIFGTARGSGNGSTKAEVRLDGRQQGERQRSYNVVIDPPPSRVHASTRHYDPYGWWLEIEHDEEHIIPQRGKILLLIKPDTRDDRLVVNGVPADICKGASPTSLIKSLPSSRPIQDKPHQLDTTATSGGGSSVISGAATTSTATGTNTTMTSSPATEQEKPKQSSTTEDSITPPTTADSIESIVKTLPVTPKEYAQRAMSFLAKMVDQQFGWNNVSDKNGMQISKRQGTSKTIDQIPMVMDEPFAIPEPSLIVKASKVIEGFSVEEVVSVVTDTGPLRQQYDESIEEIEPLMQLAHGCSLVRQVIKGGFLFKSREIYVAACTAHEKINSTTNPAAKRVIYIEASIPNFPVPKSSKRQQALFCISGWILEAIDPYTTTTNHPIPSTRATFVASLDLGASVPAYFSNQLALGLPKKIKALENYLKSNGPPPYLTKPLDIQGFGSEQLSDQVIKELYADHGAVEWKTINKNYDQKTCEFNTQCTFRLAKKVTAPPARSNLSVSLQRSKQLATSPTSTAANKRRKSVTIADTGSVSSSNSSGHSMVEQDLVLVHAVVDLRNYAKGYEITAKMTRHDGLEEKDVSGSLFARVSELAPEPSHLVANTSKIPQKHAIELYLPAASSMSRFTSRECIIEMSLGPVQQESLNKRGTRLTVSGVLGEEDNQWRGLILLNGREIEAGGTSECVAMATTSSNSPEAENRSDDEMLAEEQITDQQSLLSSSPPPPTASMGGGVVAAALGGVSAGVNDIRARMLLPFRSASNHFMSIDGNDADNDNDNDDDRFSSPMSISSLSDQEELCTPPLYAENQVQLRQRRMRSQSDLASNRRKRASSTASSALFQPSSLSSRLIGFLVMFLFFILFLGILMPSATPIDADQMHIRYLWSMPWFGGWRIQVLAVQR</sequence>
<dbReference type="InterPro" id="IPR023393">
    <property type="entry name" value="START-like_dom_sf"/>
</dbReference>
<dbReference type="InterPro" id="IPR002913">
    <property type="entry name" value="START_lipid-bd_dom"/>
</dbReference>
<dbReference type="PANTHER" id="PTHR19308">
    <property type="entry name" value="PHOSPHATIDYLCHOLINE TRANSFER PROTEIN"/>
    <property type="match status" value="1"/>
</dbReference>
<dbReference type="RefSeq" id="XP_058346986.1">
    <property type="nucleotide sequence ID" value="XM_058482488.1"/>
</dbReference>
<name>A0AAD7V9X0_9FUNG</name>
<feature type="compositionally biased region" description="Acidic residues" evidence="1">
    <location>
        <begin position="1662"/>
        <end position="1672"/>
    </location>
</feature>
<dbReference type="GO" id="GO:0008289">
    <property type="term" value="F:lipid binding"/>
    <property type="evidence" value="ECO:0007669"/>
    <property type="project" value="InterPro"/>
</dbReference>
<feature type="region of interest" description="Disordered" evidence="1">
    <location>
        <begin position="1602"/>
        <end position="1624"/>
    </location>
</feature>
<feature type="region of interest" description="Disordered" evidence="1">
    <location>
        <begin position="338"/>
        <end position="358"/>
    </location>
</feature>
<feature type="domain" description="START" evidence="3">
    <location>
        <begin position="713"/>
        <end position="833"/>
    </location>
</feature>
<dbReference type="InterPro" id="IPR051213">
    <property type="entry name" value="START_lipid_transfer"/>
</dbReference>
<feature type="region of interest" description="Disordered" evidence="1">
    <location>
        <begin position="883"/>
        <end position="939"/>
    </location>
</feature>
<organism evidence="4 5">
    <name type="scientific">Lichtheimia ornata</name>
    <dbReference type="NCBI Taxonomy" id="688661"/>
    <lineage>
        <taxon>Eukaryota</taxon>
        <taxon>Fungi</taxon>
        <taxon>Fungi incertae sedis</taxon>
        <taxon>Mucoromycota</taxon>
        <taxon>Mucoromycotina</taxon>
        <taxon>Mucoromycetes</taxon>
        <taxon>Mucorales</taxon>
        <taxon>Lichtheimiaceae</taxon>
        <taxon>Lichtheimia</taxon>
    </lineage>
</organism>
<feature type="transmembrane region" description="Helical" evidence="2">
    <location>
        <begin position="1740"/>
        <end position="1762"/>
    </location>
</feature>
<dbReference type="GeneID" id="83209822"/>
<evidence type="ECO:0000256" key="2">
    <source>
        <dbReference type="SAM" id="Phobius"/>
    </source>
</evidence>
<feature type="region of interest" description="Disordered" evidence="1">
    <location>
        <begin position="996"/>
        <end position="1075"/>
    </location>
</feature>
<feature type="compositionally biased region" description="Basic and acidic residues" evidence="1">
    <location>
        <begin position="912"/>
        <end position="926"/>
    </location>
</feature>
<feature type="region of interest" description="Disordered" evidence="1">
    <location>
        <begin position="1660"/>
        <end position="1688"/>
    </location>
</feature>
<dbReference type="Proteomes" id="UP001234581">
    <property type="component" value="Unassembled WGS sequence"/>
</dbReference>
<feature type="compositionally biased region" description="Polar residues" evidence="1">
    <location>
        <begin position="1059"/>
        <end position="1075"/>
    </location>
</feature>
<dbReference type="CDD" id="cd00177">
    <property type="entry name" value="START"/>
    <property type="match status" value="1"/>
</dbReference>
<feature type="compositionally biased region" description="Low complexity" evidence="1">
    <location>
        <begin position="1028"/>
        <end position="1052"/>
    </location>
</feature>
<feature type="region of interest" description="Disordered" evidence="1">
    <location>
        <begin position="1391"/>
        <end position="1434"/>
    </location>
</feature>
<feature type="compositionally biased region" description="Basic residues" evidence="1">
    <location>
        <begin position="294"/>
        <end position="303"/>
    </location>
</feature>
<feature type="compositionally biased region" description="Acidic residues" evidence="1">
    <location>
        <begin position="523"/>
        <end position="551"/>
    </location>
</feature>
<evidence type="ECO:0000313" key="4">
    <source>
        <dbReference type="EMBL" id="KAJ8662073.1"/>
    </source>
</evidence>
<dbReference type="Pfam" id="PF01852">
    <property type="entry name" value="START"/>
    <property type="match status" value="1"/>
</dbReference>
<evidence type="ECO:0000256" key="1">
    <source>
        <dbReference type="SAM" id="MobiDB-lite"/>
    </source>
</evidence>
<dbReference type="SUPFAM" id="SSF55961">
    <property type="entry name" value="Bet v1-like"/>
    <property type="match status" value="2"/>
</dbReference>
<keyword evidence="2" id="KW-1133">Transmembrane helix</keyword>
<protein>
    <recommendedName>
        <fullName evidence="3">START domain-containing protein</fullName>
    </recommendedName>
</protein>
<reference evidence="4 5" key="1">
    <citation type="submission" date="2023-03" db="EMBL/GenBank/DDBJ databases">
        <title>Genome sequence of Lichtheimia ornata CBS 291.66.</title>
        <authorList>
            <person name="Mohabir J.T."/>
            <person name="Shea T.P."/>
            <person name="Kurbessoian T."/>
            <person name="Berby B."/>
            <person name="Fontaine J."/>
            <person name="Livny J."/>
            <person name="Gnirke A."/>
            <person name="Stajich J.E."/>
            <person name="Cuomo C.A."/>
        </authorList>
    </citation>
    <scope>NUCLEOTIDE SEQUENCE [LARGE SCALE GENOMIC DNA]</scope>
    <source>
        <strain evidence="4">CBS 291.66</strain>
    </source>
</reference>
<proteinExistence type="predicted"/>
<comment type="caution">
    <text evidence="4">The sequence shown here is derived from an EMBL/GenBank/DDBJ whole genome shotgun (WGS) entry which is preliminary data.</text>
</comment>
<feature type="compositionally biased region" description="Polar residues" evidence="1">
    <location>
        <begin position="996"/>
        <end position="1009"/>
    </location>
</feature>
<feature type="compositionally biased region" description="Polar residues" evidence="1">
    <location>
        <begin position="338"/>
        <end position="348"/>
    </location>
</feature>
<feature type="compositionally biased region" description="Low complexity" evidence="1">
    <location>
        <begin position="267"/>
        <end position="281"/>
    </location>
</feature>
<keyword evidence="2" id="KW-0812">Transmembrane</keyword>
<dbReference type="PANTHER" id="PTHR19308:SF14">
    <property type="entry name" value="START DOMAIN-CONTAINING PROTEIN"/>
    <property type="match status" value="1"/>
</dbReference>
<evidence type="ECO:0000313" key="5">
    <source>
        <dbReference type="Proteomes" id="UP001234581"/>
    </source>
</evidence>
<feature type="region of interest" description="Disordered" evidence="1">
    <location>
        <begin position="515"/>
        <end position="632"/>
    </location>
</feature>
<dbReference type="EMBL" id="JARTCD010000006">
    <property type="protein sequence ID" value="KAJ8662073.1"/>
    <property type="molecule type" value="Genomic_DNA"/>
</dbReference>
<keyword evidence="2" id="KW-0472">Membrane</keyword>
<accession>A0AAD7V9X0</accession>
<dbReference type="GO" id="GO:0005737">
    <property type="term" value="C:cytoplasm"/>
    <property type="evidence" value="ECO:0007669"/>
    <property type="project" value="UniProtKB-ARBA"/>
</dbReference>
<keyword evidence="5" id="KW-1185">Reference proteome</keyword>
<feature type="region of interest" description="Disordered" evidence="1">
    <location>
        <begin position="267"/>
        <end position="311"/>
    </location>
</feature>
<feature type="compositionally biased region" description="Low complexity" evidence="1">
    <location>
        <begin position="883"/>
        <end position="897"/>
    </location>
</feature>
<evidence type="ECO:0000259" key="3">
    <source>
        <dbReference type="Pfam" id="PF01852"/>
    </source>
</evidence>
<dbReference type="Gene3D" id="3.30.530.20">
    <property type="match status" value="3"/>
</dbReference>
<gene>
    <name evidence="4" type="ORF">O0I10_002405</name>
</gene>
<feature type="compositionally biased region" description="Polar residues" evidence="1">
    <location>
        <begin position="1391"/>
        <end position="1412"/>
    </location>
</feature>